<dbReference type="GO" id="GO:0000287">
    <property type="term" value="F:magnesium ion binding"/>
    <property type="evidence" value="ECO:0007669"/>
    <property type="project" value="UniProtKB-UniRule"/>
</dbReference>
<comment type="subunit">
    <text evidence="7">Homodimer.</text>
</comment>
<dbReference type="InterPro" id="IPR042111">
    <property type="entry name" value="Adenylosuccinate_synth_dom3"/>
</dbReference>
<dbReference type="GO" id="GO:0005737">
    <property type="term" value="C:cytoplasm"/>
    <property type="evidence" value="ECO:0007669"/>
    <property type="project" value="UniProtKB-SubCell"/>
</dbReference>
<comment type="caution">
    <text evidence="7">Lacks conserved residue(s) required for the propagation of feature annotation.</text>
</comment>
<feature type="binding site" evidence="7">
    <location>
        <position position="20"/>
    </location>
    <ligand>
        <name>Mg(2+)</name>
        <dbReference type="ChEBI" id="CHEBI:18420"/>
    </ligand>
</feature>
<feature type="active site" description="Proton acceptor" evidence="7">
    <location>
        <position position="20"/>
    </location>
</feature>
<keyword evidence="4 7" id="KW-0658">Purine biosynthesis</keyword>
<keyword evidence="7" id="KW-0963">Cytoplasm</keyword>
<keyword evidence="5 7" id="KW-0460">Magnesium</keyword>
<dbReference type="PANTHER" id="PTHR11846:SF0">
    <property type="entry name" value="ADENYLOSUCCINATE SYNTHETASE"/>
    <property type="match status" value="1"/>
</dbReference>
<accession>S9QXM7</accession>
<evidence type="ECO:0000256" key="5">
    <source>
        <dbReference type="ARBA" id="ARBA00022842"/>
    </source>
</evidence>
<comment type="subcellular location">
    <subcellularLocation>
        <location evidence="7">Cytoplasm</location>
    </subcellularLocation>
</comment>
<keyword evidence="3 7" id="KW-0547">Nucleotide-binding</keyword>
<dbReference type="GO" id="GO:0005525">
    <property type="term" value="F:GTP binding"/>
    <property type="evidence" value="ECO:0007669"/>
    <property type="project" value="UniProtKB-UniRule"/>
</dbReference>
<dbReference type="SMART" id="SM00788">
    <property type="entry name" value="Adenylsucc_synt"/>
    <property type="match status" value="1"/>
</dbReference>
<dbReference type="Pfam" id="PF00709">
    <property type="entry name" value="Adenylsucc_synt"/>
    <property type="match status" value="1"/>
</dbReference>
<comment type="cofactor">
    <cofactor evidence="7">
        <name>Mg(2+)</name>
        <dbReference type="ChEBI" id="CHEBI:18420"/>
    </cofactor>
    <text evidence="7">Binds 1 Mg(2+) ion per subunit.</text>
</comment>
<evidence type="ECO:0000313" key="8">
    <source>
        <dbReference type="EMBL" id="EPX61423.1"/>
    </source>
</evidence>
<dbReference type="Gene3D" id="3.90.170.10">
    <property type="entry name" value="Adenylosuccinate Synthetase, subunit A, domain 3"/>
    <property type="match status" value="1"/>
</dbReference>
<dbReference type="eggNOG" id="COG0104">
    <property type="taxonomic scope" value="Bacteria"/>
</dbReference>
<dbReference type="Proteomes" id="UP000011682">
    <property type="component" value="Unassembled WGS sequence"/>
</dbReference>
<dbReference type="AlphaFoldDB" id="S9QXM7"/>
<comment type="caution">
    <text evidence="8">The sequence shown here is derived from an EMBL/GenBank/DDBJ whole genome shotgun (WGS) entry which is preliminary data.</text>
</comment>
<evidence type="ECO:0000256" key="6">
    <source>
        <dbReference type="ARBA" id="ARBA00023134"/>
    </source>
</evidence>
<evidence type="ECO:0000256" key="4">
    <source>
        <dbReference type="ARBA" id="ARBA00022755"/>
    </source>
</evidence>
<evidence type="ECO:0000256" key="3">
    <source>
        <dbReference type="ARBA" id="ARBA00022741"/>
    </source>
</evidence>
<feature type="binding site" description="in other chain" evidence="7">
    <location>
        <position position="264"/>
    </location>
    <ligand>
        <name>IMP</name>
        <dbReference type="ChEBI" id="CHEBI:58053"/>
        <note>ligand shared between dimeric partners</note>
    </ligand>
</feature>
<keyword evidence="2 7" id="KW-0479">Metal-binding</keyword>
<dbReference type="InterPro" id="IPR042110">
    <property type="entry name" value="Adenylosuccinate_synth_dom2"/>
</dbReference>
<dbReference type="GO" id="GO:0044208">
    <property type="term" value="P:'de novo' AMP biosynthetic process"/>
    <property type="evidence" value="ECO:0007669"/>
    <property type="project" value="UniProtKB-UniRule"/>
</dbReference>
<protein>
    <recommendedName>
        <fullName evidence="7">Adenylosuccinate synthetase</fullName>
        <shortName evidence="7">AMPSase</shortName>
        <shortName evidence="7">AdSS</shortName>
        <ecNumber evidence="7">6.3.4.4</ecNumber>
    </recommendedName>
    <alternativeName>
        <fullName evidence="7">IMP--aspartate ligase</fullName>
    </alternativeName>
</protein>
<dbReference type="InterPro" id="IPR001114">
    <property type="entry name" value="Adenylosuccinate_synthetase"/>
</dbReference>
<feature type="active site" description="Proton donor" evidence="7">
    <location>
        <position position="50"/>
    </location>
</feature>
<dbReference type="UniPathway" id="UPA00075">
    <property type="reaction ID" value="UER00335"/>
</dbReference>
<sequence length="455" mass="50491">MKAPSGPRRASIVIDLGFGDAGKGLMTDYLVRRDRASLVVRYNGGAQAGHNVVTSEGRHHTFAQFGAGTFVPGVRTFLAHPFLLHPTALLLEGEALRAQGVGDVFSRLRISERARVITPFHQAANRLRELARGGSRHGSCGVGVGETVRDALAWPEDTVLAGDLRDVPRLRRKLQRVREREHEELRALGDSLPDSPQVRRERSIFAAEGIIDAWMERATRLETLGLVAADTLLARWMAEAPATVFEGAQGVLLDEWRGFHPYTTWSRCTADNAIGLITESGVDLDVQRVGVLRGHMVRHGAGPLPTETEELRPLLSEHNTLNDWQGHVRYGWFDAVLARYALDVLGGVDVLAITHLDLLRRLRTWKAATHYQDGPVTRLAVEPNPSLEGQAALTRWLLHVTPSLEEREPRENLVLEHLEQLLGRRVDLVSRGPRAEDVTPSPLSYRSKERVAVEV</sequence>
<proteinExistence type="inferred from homology"/>
<evidence type="ECO:0000256" key="1">
    <source>
        <dbReference type="ARBA" id="ARBA00022598"/>
    </source>
</evidence>
<dbReference type="EC" id="6.3.4.4" evidence="7"/>
<feature type="binding site" evidence="7">
    <location>
        <begin position="430"/>
        <end position="432"/>
    </location>
    <ligand>
        <name>GTP</name>
        <dbReference type="ChEBI" id="CHEBI:37565"/>
    </ligand>
</feature>
<dbReference type="Gene3D" id="3.40.440.10">
    <property type="entry name" value="Adenylosuccinate Synthetase, subunit A, domain 1"/>
    <property type="match status" value="1"/>
</dbReference>
<keyword evidence="1 7" id="KW-0436">Ligase</keyword>
<comment type="pathway">
    <text evidence="7">Purine metabolism; AMP biosynthesis via de novo pathway; AMP from IMP: step 1/2.</text>
</comment>
<feature type="binding site" evidence="7">
    <location>
        <begin position="355"/>
        <end position="357"/>
    </location>
    <ligand>
        <name>GTP</name>
        <dbReference type="ChEBI" id="CHEBI:37565"/>
    </ligand>
</feature>
<keyword evidence="6 7" id="KW-0342">GTP-binding</keyword>
<reference evidence="8" key="1">
    <citation type="submission" date="2013-05" db="EMBL/GenBank/DDBJ databases">
        <title>Genome assembly of Cystobacter fuscus DSM 2262.</title>
        <authorList>
            <person name="Sharma G."/>
            <person name="Khatri I."/>
            <person name="Kaur C."/>
            <person name="Mayilraj S."/>
            <person name="Subramanian S."/>
        </authorList>
    </citation>
    <scope>NUCLEOTIDE SEQUENCE [LARGE SCALE GENOMIC DNA]</scope>
    <source>
        <strain evidence="8">DSM 2262</strain>
    </source>
</reference>
<dbReference type="Gene3D" id="1.10.300.10">
    <property type="entry name" value="Adenylosuccinate Synthetase, subunit A, domain 2"/>
    <property type="match status" value="1"/>
</dbReference>
<comment type="similarity">
    <text evidence="7">Belongs to the adenylosuccinate synthetase family.</text>
</comment>
<dbReference type="EMBL" id="ANAH02000010">
    <property type="protein sequence ID" value="EPX61423.1"/>
    <property type="molecule type" value="Genomic_DNA"/>
</dbReference>
<dbReference type="InterPro" id="IPR027417">
    <property type="entry name" value="P-loop_NTPase"/>
</dbReference>
<comment type="catalytic activity">
    <reaction evidence="7">
        <text>IMP + L-aspartate + GTP = N(6)-(1,2-dicarboxyethyl)-AMP + GDP + phosphate + 2 H(+)</text>
        <dbReference type="Rhea" id="RHEA:15753"/>
        <dbReference type="ChEBI" id="CHEBI:15378"/>
        <dbReference type="ChEBI" id="CHEBI:29991"/>
        <dbReference type="ChEBI" id="CHEBI:37565"/>
        <dbReference type="ChEBI" id="CHEBI:43474"/>
        <dbReference type="ChEBI" id="CHEBI:57567"/>
        <dbReference type="ChEBI" id="CHEBI:58053"/>
        <dbReference type="ChEBI" id="CHEBI:58189"/>
        <dbReference type="EC" id="6.3.4.4"/>
    </reaction>
</comment>
<dbReference type="InterPro" id="IPR042109">
    <property type="entry name" value="Adenylosuccinate_synth_dom1"/>
</dbReference>
<dbReference type="GO" id="GO:0004019">
    <property type="term" value="F:adenylosuccinate synthase activity"/>
    <property type="evidence" value="ECO:0007669"/>
    <property type="project" value="UniProtKB-UniRule"/>
</dbReference>
<name>S9QXM7_CYSF2</name>
<dbReference type="HAMAP" id="MF_00011">
    <property type="entry name" value="Adenylosucc_synth"/>
    <property type="match status" value="1"/>
</dbReference>
<evidence type="ECO:0000256" key="7">
    <source>
        <dbReference type="HAMAP-Rule" id="MF_00011"/>
    </source>
</evidence>
<dbReference type="PANTHER" id="PTHR11846">
    <property type="entry name" value="ADENYLOSUCCINATE SYNTHETASE"/>
    <property type="match status" value="1"/>
</dbReference>
<comment type="function">
    <text evidence="7">Plays an important role in the de novo pathway of purine nucleotide biosynthesis. Catalyzes the first committed step in the biosynthesis of AMP from IMP.</text>
</comment>
<feature type="binding site" description="in other chain" evidence="7">
    <location>
        <position position="249"/>
    </location>
    <ligand>
        <name>IMP</name>
        <dbReference type="ChEBI" id="CHEBI:58053"/>
        <note>ligand shared between dimeric partners</note>
    </ligand>
</feature>
<evidence type="ECO:0000256" key="2">
    <source>
        <dbReference type="ARBA" id="ARBA00022723"/>
    </source>
</evidence>
<organism evidence="8 9">
    <name type="scientific">Cystobacter fuscus (strain ATCC 25194 / DSM 2262 / NBRC 100088 / M29)</name>
    <dbReference type="NCBI Taxonomy" id="1242864"/>
    <lineage>
        <taxon>Bacteria</taxon>
        <taxon>Pseudomonadati</taxon>
        <taxon>Myxococcota</taxon>
        <taxon>Myxococcia</taxon>
        <taxon>Myxococcales</taxon>
        <taxon>Cystobacterineae</taxon>
        <taxon>Archangiaceae</taxon>
        <taxon>Cystobacter</taxon>
    </lineage>
</organism>
<dbReference type="SUPFAM" id="SSF52540">
    <property type="entry name" value="P-loop containing nucleoside triphosphate hydrolases"/>
    <property type="match status" value="1"/>
</dbReference>
<gene>
    <name evidence="7" type="primary">purA</name>
    <name evidence="8" type="ORF">D187_001206</name>
</gene>
<keyword evidence="9" id="KW-1185">Reference proteome</keyword>
<dbReference type="GO" id="GO:0046040">
    <property type="term" value="P:IMP metabolic process"/>
    <property type="evidence" value="ECO:0007669"/>
    <property type="project" value="TreeGrafter"/>
</dbReference>
<feature type="binding site" evidence="7">
    <location>
        <position position="49"/>
    </location>
    <ligand>
        <name>Mg(2+)</name>
        <dbReference type="ChEBI" id="CHEBI:18420"/>
    </ligand>
</feature>
<dbReference type="RefSeq" id="WP_002622509.1">
    <property type="nucleotide sequence ID" value="NZ_ANAH02000010.1"/>
</dbReference>
<feature type="binding site" evidence="7">
    <location>
        <begin position="49"/>
        <end position="51"/>
    </location>
    <ligand>
        <name>GTP</name>
        <dbReference type="ChEBI" id="CHEBI:37565"/>
    </ligand>
</feature>
<evidence type="ECO:0000313" key="9">
    <source>
        <dbReference type="Proteomes" id="UP000011682"/>
    </source>
</evidence>